<evidence type="ECO:0000313" key="2">
    <source>
        <dbReference type="Proteomes" id="UP000486602"/>
    </source>
</evidence>
<protein>
    <recommendedName>
        <fullName evidence="3">Antitoxin</fullName>
    </recommendedName>
</protein>
<organism evidence="1 2">
    <name type="scientific">Cryomorpha ignava</name>
    <dbReference type="NCBI Taxonomy" id="101383"/>
    <lineage>
        <taxon>Bacteria</taxon>
        <taxon>Pseudomonadati</taxon>
        <taxon>Bacteroidota</taxon>
        <taxon>Flavobacteriia</taxon>
        <taxon>Flavobacteriales</taxon>
        <taxon>Cryomorphaceae</taxon>
        <taxon>Cryomorpha</taxon>
    </lineage>
</organism>
<name>A0A7K3WV26_9FLAO</name>
<reference evidence="1 2" key="1">
    <citation type="submission" date="2020-02" db="EMBL/GenBank/DDBJ databases">
        <title>Out from the shadows clarifying the taxonomy of the family Cryomorphaceae and related taxa by utilizing the GTDB taxonomic framework.</title>
        <authorList>
            <person name="Bowman J.P."/>
        </authorList>
    </citation>
    <scope>NUCLEOTIDE SEQUENCE [LARGE SCALE GENOMIC DNA]</scope>
    <source>
        <strain evidence="1 2">QSSC 1-22</strain>
    </source>
</reference>
<keyword evidence="2" id="KW-1185">Reference proteome</keyword>
<dbReference type="EMBL" id="JAAGVY010000059">
    <property type="protein sequence ID" value="NEN25543.1"/>
    <property type="molecule type" value="Genomic_DNA"/>
</dbReference>
<dbReference type="Pfam" id="PF19891">
    <property type="entry name" value="DUF6364"/>
    <property type="match status" value="1"/>
</dbReference>
<dbReference type="Proteomes" id="UP000486602">
    <property type="component" value="Unassembled WGS sequence"/>
</dbReference>
<evidence type="ECO:0000313" key="1">
    <source>
        <dbReference type="EMBL" id="NEN25543.1"/>
    </source>
</evidence>
<dbReference type="AlphaFoldDB" id="A0A7K3WV26"/>
<sequence length="84" mass="9526">MSTKLTLTIDGKVIRGAKEYAKSQGRSLSKLIEEYLKSVSSSDLKESDLNLSPITKSLFGAVKIRDKDFDEKRLLEDEILRKHL</sequence>
<proteinExistence type="predicted"/>
<evidence type="ECO:0008006" key="3">
    <source>
        <dbReference type="Google" id="ProtNLM"/>
    </source>
</evidence>
<accession>A0A7K3WV26</accession>
<gene>
    <name evidence="1" type="ORF">G3O08_18785</name>
</gene>
<dbReference type="InterPro" id="IPR045944">
    <property type="entry name" value="DUF6364"/>
</dbReference>
<comment type="caution">
    <text evidence="1">The sequence shown here is derived from an EMBL/GenBank/DDBJ whole genome shotgun (WGS) entry which is preliminary data.</text>
</comment>
<dbReference type="RefSeq" id="WP_163286992.1">
    <property type="nucleotide sequence ID" value="NZ_JAAGVY010000059.1"/>
</dbReference>